<comment type="caution">
    <text evidence="2">The sequence shown here is derived from an EMBL/GenBank/DDBJ whole genome shotgun (WGS) entry which is preliminary data.</text>
</comment>
<protein>
    <recommendedName>
        <fullName evidence="1">N-acetyltransferase domain-containing protein</fullName>
    </recommendedName>
</protein>
<dbReference type="EMBL" id="BONI01000004">
    <property type="protein sequence ID" value="GIG03997.1"/>
    <property type="molecule type" value="Genomic_DNA"/>
</dbReference>
<dbReference type="RefSeq" id="WP_203688448.1">
    <property type="nucleotide sequence ID" value="NZ_BAAALC010000037.1"/>
</dbReference>
<dbReference type="AlphaFoldDB" id="A0A8J3KQ26"/>
<dbReference type="GO" id="GO:0016747">
    <property type="term" value="F:acyltransferase activity, transferring groups other than amino-acyl groups"/>
    <property type="evidence" value="ECO:0007669"/>
    <property type="project" value="InterPro"/>
</dbReference>
<name>A0A8J3KQ26_9ACTN</name>
<dbReference type="Proteomes" id="UP000630887">
    <property type="component" value="Unassembled WGS sequence"/>
</dbReference>
<dbReference type="InterPro" id="IPR016181">
    <property type="entry name" value="Acyl_CoA_acyltransferase"/>
</dbReference>
<dbReference type="PANTHER" id="PTHR43610:SF1">
    <property type="entry name" value="N-ACETYLTRANSFERASE DOMAIN-CONTAINING PROTEIN"/>
    <property type="match status" value="1"/>
</dbReference>
<dbReference type="Gene3D" id="3.40.630.30">
    <property type="match status" value="1"/>
</dbReference>
<feature type="domain" description="N-acetyltransferase" evidence="1">
    <location>
        <begin position="12"/>
        <end position="178"/>
    </location>
</feature>
<keyword evidence="3" id="KW-1185">Reference proteome</keyword>
<proteinExistence type="predicted"/>
<reference evidence="2 3" key="1">
    <citation type="submission" date="2021-01" db="EMBL/GenBank/DDBJ databases">
        <title>Whole genome shotgun sequence of Catellatospora coxensis NBRC 107359.</title>
        <authorList>
            <person name="Komaki H."/>
            <person name="Tamura T."/>
        </authorList>
    </citation>
    <scope>NUCLEOTIDE SEQUENCE [LARGE SCALE GENOMIC DNA]</scope>
    <source>
        <strain evidence="2 3">NBRC 107359</strain>
    </source>
</reference>
<evidence type="ECO:0000313" key="3">
    <source>
        <dbReference type="Proteomes" id="UP000630887"/>
    </source>
</evidence>
<evidence type="ECO:0000259" key="1">
    <source>
        <dbReference type="PROSITE" id="PS51186"/>
    </source>
</evidence>
<organism evidence="2 3">
    <name type="scientific">Catellatospora coxensis</name>
    <dbReference type="NCBI Taxonomy" id="310354"/>
    <lineage>
        <taxon>Bacteria</taxon>
        <taxon>Bacillati</taxon>
        <taxon>Actinomycetota</taxon>
        <taxon>Actinomycetes</taxon>
        <taxon>Micromonosporales</taxon>
        <taxon>Micromonosporaceae</taxon>
        <taxon>Catellatospora</taxon>
    </lineage>
</organism>
<dbReference type="InterPro" id="IPR000182">
    <property type="entry name" value="GNAT_dom"/>
</dbReference>
<gene>
    <name evidence="2" type="ORF">Cco03nite_06970</name>
</gene>
<sequence>MPFPVTIDGGDIVLRELSEQDLPALTRLYTDPELTQFMGFDRLAADEVPEALDAHLAAARRTPRTQYTLAITVDGSPDLVGVVRLLVEEYGRNAMLGGLIVIPESPGVGRGVTASRLLMAYGFGPLALHRIWGGRRIDYLRMHERMTRLGLVQEGFMRELFHTHGVWHDVVSYSVLAHEWKPDGPEVSIMESPVPAALSASGPAGLVWKEDR</sequence>
<evidence type="ECO:0000313" key="2">
    <source>
        <dbReference type="EMBL" id="GIG03997.1"/>
    </source>
</evidence>
<accession>A0A8J3KQ26</accession>
<dbReference type="PANTHER" id="PTHR43610">
    <property type="entry name" value="BLL6696 PROTEIN"/>
    <property type="match status" value="1"/>
</dbReference>
<dbReference type="PROSITE" id="PS51186">
    <property type="entry name" value="GNAT"/>
    <property type="match status" value="1"/>
</dbReference>
<dbReference type="Pfam" id="PF13302">
    <property type="entry name" value="Acetyltransf_3"/>
    <property type="match status" value="1"/>
</dbReference>
<dbReference type="SUPFAM" id="SSF55729">
    <property type="entry name" value="Acyl-CoA N-acyltransferases (Nat)"/>
    <property type="match status" value="1"/>
</dbReference>